<keyword evidence="1" id="KW-0812">Transmembrane</keyword>
<keyword evidence="1" id="KW-1133">Transmembrane helix</keyword>
<dbReference type="EMBL" id="FOQY01000005">
    <property type="protein sequence ID" value="SFI93523.1"/>
    <property type="molecule type" value="Genomic_DNA"/>
</dbReference>
<feature type="transmembrane region" description="Helical" evidence="1">
    <location>
        <begin position="77"/>
        <end position="99"/>
    </location>
</feature>
<feature type="transmembrane region" description="Helical" evidence="1">
    <location>
        <begin position="283"/>
        <end position="302"/>
    </location>
</feature>
<accession>A0A1I3M973</accession>
<evidence type="ECO:0000313" key="3">
    <source>
        <dbReference type="Proteomes" id="UP000199111"/>
    </source>
</evidence>
<dbReference type="GeneID" id="96297930"/>
<feature type="transmembrane region" description="Helical" evidence="1">
    <location>
        <begin position="176"/>
        <end position="196"/>
    </location>
</feature>
<name>A0A1I3M973_9ACTN</name>
<gene>
    <name evidence="2" type="ORF">SAMN05216275_105411</name>
</gene>
<feature type="transmembrane region" description="Helical" evidence="1">
    <location>
        <begin position="134"/>
        <end position="153"/>
    </location>
</feature>
<protein>
    <submittedName>
        <fullName evidence="2">Uncharacterized protein</fullName>
    </submittedName>
</protein>
<reference evidence="3" key="1">
    <citation type="submission" date="2016-10" db="EMBL/GenBank/DDBJ databases">
        <authorList>
            <person name="Varghese N."/>
            <person name="Submissions S."/>
        </authorList>
    </citation>
    <scope>NUCLEOTIDE SEQUENCE [LARGE SCALE GENOMIC DNA]</scope>
    <source>
        <strain evidence="3">CGMCC 4.2126</strain>
    </source>
</reference>
<keyword evidence="1" id="KW-0472">Membrane</keyword>
<dbReference type="RefSeq" id="WP_093886819.1">
    <property type="nucleotide sequence ID" value="NZ_FOQY01000005.1"/>
</dbReference>
<sequence>MSSLEARYRRLLACYPREHRARHEEEMIGVMLAGAGPGRERPDPREVFDVVRGGILIRLQRSFGPEAAAHWRDALNIAAIVAPLYLLVLSLGSSALVLWPGTWESAGFLQVVLILVRLLPYPLILGLALRGSRWAAAGAWIWAVAESAIYTVATMEIMKYVGPDAPSVHPLTPGDVALQAFPGCVVALLLTLASRPAEGAALIGHRRLLHWSVAAVLLLAALNVFTYLFPPDDPDGLRVDLTLIAMACGVASRTPVGRRAILLMVPLLAQLYGMGLLDGPLRGAWPHFLLQTLLVAVFFTVARRGFRPYGTGTVSSPERLV</sequence>
<keyword evidence="3" id="KW-1185">Reference proteome</keyword>
<proteinExistence type="predicted"/>
<feature type="transmembrane region" description="Helical" evidence="1">
    <location>
        <begin position="208"/>
        <end position="230"/>
    </location>
</feature>
<feature type="transmembrane region" description="Helical" evidence="1">
    <location>
        <begin position="105"/>
        <end position="127"/>
    </location>
</feature>
<dbReference type="Proteomes" id="UP000199111">
    <property type="component" value="Unassembled WGS sequence"/>
</dbReference>
<organism evidence="2 3">
    <name type="scientific">Streptosporangium canum</name>
    <dbReference type="NCBI Taxonomy" id="324952"/>
    <lineage>
        <taxon>Bacteria</taxon>
        <taxon>Bacillati</taxon>
        <taxon>Actinomycetota</taxon>
        <taxon>Actinomycetes</taxon>
        <taxon>Streptosporangiales</taxon>
        <taxon>Streptosporangiaceae</taxon>
        <taxon>Streptosporangium</taxon>
    </lineage>
</organism>
<evidence type="ECO:0000313" key="2">
    <source>
        <dbReference type="EMBL" id="SFI93523.1"/>
    </source>
</evidence>
<evidence type="ECO:0000256" key="1">
    <source>
        <dbReference type="SAM" id="Phobius"/>
    </source>
</evidence>
<dbReference type="AlphaFoldDB" id="A0A1I3M973"/>